<evidence type="ECO:0000256" key="4">
    <source>
        <dbReference type="ARBA" id="ARBA00022692"/>
    </source>
</evidence>
<feature type="transmembrane region" description="Helical" evidence="9">
    <location>
        <begin position="305"/>
        <end position="324"/>
    </location>
</feature>
<name>A0A6A6U5P2_9PEZI</name>
<dbReference type="PANTHER" id="PTHR48020">
    <property type="entry name" value="PROTON MYO-INOSITOL COTRANSPORTER"/>
    <property type="match status" value="1"/>
</dbReference>
<evidence type="ECO:0000313" key="11">
    <source>
        <dbReference type="EMBL" id="KAF2666603.1"/>
    </source>
</evidence>
<evidence type="ECO:0000256" key="3">
    <source>
        <dbReference type="ARBA" id="ARBA00022448"/>
    </source>
</evidence>
<dbReference type="OrthoDB" id="5290825at2759"/>
<organism evidence="11 12">
    <name type="scientific">Microthyrium microscopicum</name>
    <dbReference type="NCBI Taxonomy" id="703497"/>
    <lineage>
        <taxon>Eukaryota</taxon>
        <taxon>Fungi</taxon>
        <taxon>Dikarya</taxon>
        <taxon>Ascomycota</taxon>
        <taxon>Pezizomycotina</taxon>
        <taxon>Dothideomycetes</taxon>
        <taxon>Dothideomycetes incertae sedis</taxon>
        <taxon>Microthyriales</taxon>
        <taxon>Microthyriaceae</taxon>
        <taxon>Microthyrium</taxon>
    </lineage>
</organism>
<dbReference type="PROSITE" id="PS50850">
    <property type="entry name" value="MFS"/>
    <property type="match status" value="1"/>
</dbReference>
<dbReference type="NCBIfam" id="TIGR00879">
    <property type="entry name" value="SP"/>
    <property type="match status" value="1"/>
</dbReference>
<evidence type="ECO:0000256" key="8">
    <source>
        <dbReference type="SAM" id="MobiDB-lite"/>
    </source>
</evidence>
<evidence type="ECO:0000256" key="9">
    <source>
        <dbReference type="SAM" id="Phobius"/>
    </source>
</evidence>
<dbReference type="FunFam" id="1.20.1250.20:FF:000100">
    <property type="entry name" value="MFS sugar transporter, putative"/>
    <property type="match status" value="1"/>
</dbReference>
<dbReference type="AlphaFoldDB" id="A0A6A6U5P2"/>
<dbReference type="InterPro" id="IPR020846">
    <property type="entry name" value="MFS_dom"/>
</dbReference>
<dbReference type="InterPro" id="IPR036259">
    <property type="entry name" value="MFS_trans_sf"/>
</dbReference>
<gene>
    <name evidence="11" type="ORF">BT63DRAFT_472917</name>
</gene>
<evidence type="ECO:0000256" key="1">
    <source>
        <dbReference type="ARBA" id="ARBA00004141"/>
    </source>
</evidence>
<feature type="region of interest" description="Disordered" evidence="8">
    <location>
        <begin position="1"/>
        <end position="41"/>
    </location>
</feature>
<dbReference type="InterPro" id="IPR050814">
    <property type="entry name" value="Myo-inositol_Transporter"/>
</dbReference>
<dbReference type="GO" id="GO:0015798">
    <property type="term" value="P:myo-inositol transport"/>
    <property type="evidence" value="ECO:0007669"/>
    <property type="project" value="UniProtKB-ARBA"/>
</dbReference>
<dbReference type="Pfam" id="PF00083">
    <property type="entry name" value="Sugar_tr"/>
    <property type="match status" value="1"/>
</dbReference>
<comment type="subcellular location">
    <subcellularLocation>
        <location evidence="1">Membrane</location>
        <topology evidence="1">Multi-pass membrane protein</topology>
    </subcellularLocation>
</comment>
<evidence type="ECO:0000256" key="5">
    <source>
        <dbReference type="ARBA" id="ARBA00022989"/>
    </source>
</evidence>
<evidence type="ECO:0000256" key="7">
    <source>
        <dbReference type="RuleBase" id="RU003346"/>
    </source>
</evidence>
<feature type="domain" description="Major facilitator superfamily (MFS) profile" evidence="10">
    <location>
        <begin position="136"/>
        <end position="580"/>
    </location>
</feature>
<feature type="transmembrane region" description="Helical" evidence="9">
    <location>
        <begin position="238"/>
        <end position="256"/>
    </location>
</feature>
<feature type="transmembrane region" description="Helical" evidence="9">
    <location>
        <begin position="131"/>
        <end position="149"/>
    </location>
</feature>
<keyword evidence="6 9" id="KW-0472">Membrane</keyword>
<keyword evidence="4 9" id="KW-0812">Transmembrane</keyword>
<feature type="transmembrane region" description="Helical" evidence="9">
    <location>
        <begin position="396"/>
        <end position="414"/>
    </location>
</feature>
<keyword evidence="5 9" id="KW-1133">Transmembrane helix</keyword>
<feature type="transmembrane region" description="Helical" evidence="9">
    <location>
        <begin position="484"/>
        <end position="503"/>
    </location>
</feature>
<protein>
    <submittedName>
        <fullName evidence="11">Proton myo-inositol cotransporter</fullName>
    </submittedName>
</protein>
<dbReference type="GO" id="GO:0022857">
    <property type="term" value="F:transmembrane transporter activity"/>
    <property type="evidence" value="ECO:0007669"/>
    <property type="project" value="InterPro"/>
</dbReference>
<dbReference type="Gene3D" id="1.20.1250.20">
    <property type="entry name" value="MFS general substrate transporter like domains"/>
    <property type="match status" value="1"/>
</dbReference>
<dbReference type="PANTHER" id="PTHR48020:SF25">
    <property type="entry name" value="SUGAR TRANSPORTER, PUTATIVE (AFU_ORTHOLOGUE AFUA_7G05830)-RELATED"/>
    <property type="match status" value="1"/>
</dbReference>
<feature type="transmembrane region" description="Helical" evidence="9">
    <location>
        <begin position="557"/>
        <end position="576"/>
    </location>
</feature>
<feature type="transmembrane region" description="Helical" evidence="9">
    <location>
        <begin position="208"/>
        <end position="226"/>
    </location>
</feature>
<sequence length="635" mass="71294">MASTGTDYNEKPSEKLTEQPPVRPNDPARNASVATSGSRSQRRSIVDYATNNINAKLANPLAGLAIADLREAGRDYCKEHGIMEESDIRAFEMGAILAQRPEKYSRLQGLIEEEEMAVLHKEYTNRWSQPPLLYLVIVLCSTCAAVQGMDETVVNGAQLFYGPQFGIGGKDPRSTWLIGLVNSAPYICCAFLGCWLTTPFNNWFGRRGTIFLTCFFSAAACFWQAFTNSWWSMFVARFFLGFGIGPKSATVPIYAAESTPPAIRGALVMQWQVRTAFGIMLGYVADLIFYAVPDKHNITGLNWRIMMASAMLPAVIVCCFVYMCPESPRWFMSKGRHHDAYDSMVRLRHNKIQAARDIFYMAELLKVEEASSLGKNKIKELVKVPRNRRAMYASEIVMFMQQFCGVNVIAYYSSSVFSDAGFSDQSALAASLGFGIINFLFAIPAIYTIDTFGRRNLLLTTFPLMAATLLYTGLSFLINIETARVAHVANIAIGIYLFGMVYSPGEGPVPFTYSAEAYPLYIRSIGMSLATATTWFFNAVLSITWPSLQTAFTPTGAFGWYAAWNIVGWWLVLLFMPETKGKTLEELDQVFSVPTRVHAAYGLRQIPYFFNRYLLRRDVKPEVLYERETYDEDVE</sequence>
<dbReference type="PRINTS" id="PR00171">
    <property type="entry name" value="SUGRTRNSPORT"/>
</dbReference>
<reference evidence="11" key="1">
    <citation type="journal article" date="2020" name="Stud. Mycol.">
        <title>101 Dothideomycetes genomes: a test case for predicting lifestyles and emergence of pathogens.</title>
        <authorList>
            <person name="Haridas S."/>
            <person name="Albert R."/>
            <person name="Binder M."/>
            <person name="Bloem J."/>
            <person name="Labutti K."/>
            <person name="Salamov A."/>
            <person name="Andreopoulos B."/>
            <person name="Baker S."/>
            <person name="Barry K."/>
            <person name="Bills G."/>
            <person name="Bluhm B."/>
            <person name="Cannon C."/>
            <person name="Castanera R."/>
            <person name="Culley D."/>
            <person name="Daum C."/>
            <person name="Ezra D."/>
            <person name="Gonzalez J."/>
            <person name="Henrissat B."/>
            <person name="Kuo A."/>
            <person name="Liang C."/>
            <person name="Lipzen A."/>
            <person name="Lutzoni F."/>
            <person name="Magnuson J."/>
            <person name="Mondo S."/>
            <person name="Nolan M."/>
            <person name="Ohm R."/>
            <person name="Pangilinan J."/>
            <person name="Park H.-J."/>
            <person name="Ramirez L."/>
            <person name="Alfaro M."/>
            <person name="Sun H."/>
            <person name="Tritt A."/>
            <person name="Yoshinaga Y."/>
            <person name="Zwiers L.-H."/>
            <person name="Turgeon B."/>
            <person name="Goodwin S."/>
            <person name="Spatafora J."/>
            <person name="Crous P."/>
            <person name="Grigoriev I."/>
        </authorList>
    </citation>
    <scope>NUCLEOTIDE SEQUENCE</scope>
    <source>
        <strain evidence="11">CBS 115976</strain>
    </source>
</reference>
<dbReference type="InterPro" id="IPR005828">
    <property type="entry name" value="MFS_sugar_transport-like"/>
</dbReference>
<proteinExistence type="inferred from homology"/>
<keyword evidence="3 7" id="KW-0813">Transport</keyword>
<evidence type="ECO:0000313" key="12">
    <source>
        <dbReference type="Proteomes" id="UP000799302"/>
    </source>
</evidence>
<dbReference type="SUPFAM" id="SSF103473">
    <property type="entry name" value="MFS general substrate transporter"/>
    <property type="match status" value="1"/>
</dbReference>
<feature type="transmembrane region" description="Helical" evidence="9">
    <location>
        <begin position="456"/>
        <end position="478"/>
    </location>
</feature>
<keyword evidence="12" id="KW-1185">Reference proteome</keyword>
<dbReference type="GO" id="GO:0015791">
    <property type="term" value="P:polyol transmembrane transport"/>
    <property type="evidence" value="ECO:0007669"/>
    <property type="project" value="UniProtKB-ARBA"/>
</dbReference>
<feature type="transmembrane region" description="Helical" evidence="9">
    <location>
        <begin position="176"/>
        <end position="196"/>
    </location>
</feature>
<evidence type="ECO:0000259" key="10">
    <source>
        <dbReference type="PROSITE" id="PS50850"/>
    </source>
</evidence>
<dbReference type="InterPro" id="IPR003663">
    <property type="entry name" value="Sugar/inositol_transpt"/>
</dbReference>
<accession>A0A6A6U5P2</accession>
<dbReference type="GO" id="GO:0016020">
    <property type="term" value="C:membrane"/>
    <property type="evidence" value="ECO:0007669"/>
    <property type="project" value="UniProtKB-SubCell"/>
</dbReference>
<feature type="transmembrane region" description="Helical" evidence="9">
    <location>
        <begin position="524"/>
        <end position="545"/>
    </location>
</feature>
<comment type="similarity">
    <text evidence="2 7">Belongs to the major facilitator superfamily. Sugar transporter (TC 2.A.1.1) family.</text>
</comment>
<evidence type="ECO:0000256" key="2">
    <source>
        <dbReference type="ARBA" id="ARBA00010992"/>
    </source>
</evidence>
<dbReference type="Proteomes" id="UP000799302">
    <property type="component" value="Unassembled WGS sequence"/>
</dbReference>
<feature type="transmembrane region" description="Helical" evidence="9">
    <location>
        <begin position="276"/>
        <end position="293"/>
    </location>
</feature>
<evidence type="ECO:0000256" key="6">
    <source>
        <dbReference type="ARBA" id="ARBA00023136"/>
    </source>
</evidence>
<feature type="transmembrane region" description="Helical" evidence="9">
    <location>
        <begin position="426"/>
        <end position="449"/>
    </location>
</feature>
<feature type="compositionally biased region" description="Basic and acidic residues" evidence="8">
    <location>
        <begin position="8"/>
        <end position="17"/>
    </location>
</feature>
<dbReference type="EMBL" id="MU004238">
    <property type="protein sequence ID" value="KAF2666603.1"/>
    <property type="molecule type" value="Genomic_DNA"/>
</dbReference>